<evidence type="ECO:0000256" key="1">
    <source>
        <dbReference type="ARBA" id="ARBA00004370"/>
    </source>
</evidence>
<keyword evidence="3 5" id="KW-1133">Transmembrane helix</keyword>
<keyword evidence="7" id="KW-1185">Reference proteome</keyword>
<dbReference type="InterPro" id="IPR052665">
    <property type="entry name" value="Neuropeptide-GPCR"/>
</dbReference>
<evidence type="ECO:0000256" key="3">
    <source>
        <dbReference type="ARBA" id="ARBA00022989"/>
    </source>
</evidence>
<protein>
    <submittedName>
        <fullName evidence="8">G_PROTEIN_RECEP_F1_2 domain-containing protein</fullName>
    </submittedName>
</protein>
<evidence type="ECO:0000313" key="8">
    <source>
        <dbReference type="WBParaSite" id="SMUV_0000828101-mRNA-1"/>
    </source>
</evidence>
<dbReference type="Pfam" id="PF00001">
    <property type="entry name" value="7tm_1"/>
    <property type="match status" value="1"/>
</dbReference>
<name>A0A0N5ATW1_9BILA</name>
<dbReference type="Gene3D" id="1.20.1070.10">
    <property type="entry name" value="Rhodopsin 7-helix transmembrane proteins"/>
    <property type="match status" value="1"/>
</dbReference>
<dbReference type="SUPFAM" id="SSF81321">
    <property type="entry name" value="Family A G protein-coupled receptor-like"/>
    <property type="match status" value="1"/>
</dbReference>
<evidence type="ECO:0000256" key="2">
    <source>
        <dbReference type="ARBA" id="ARBA00022692"/>
    </source>
</evidence>
<keyword evidence="4 5" id="KW-0472">Membrane</keyword>
<feature type="transmembrane region" description="Helical" evidence="5">
    <location>
        <begin position="254"/>
        <end position="276"/>
    </location>
</feature>
<dbReference type="InterPro" id="IPR000276">
    <property type="entry name" value="GPCR_Rhodpsn"/>
</dbReference>
<dbReference type="Proteomes" id="UP000046393">
    <property type="component" value="Unplaced"/>
</dbReference>
<feature type="transmembrane region" description="Helical" evidence="5">
    <location>
        <begin position="16"/>
        <end position="39"/>
    </location>
</feature>
<dbReference type="InterPro" id="IPR017452">
    <property type="entry name" value="GPCR_Rhodpsn_7TM"/>
</dbReference>
<dbReference type="PANTHER" id="PTHR24224:SF37">
    <property type="entry name" value="G-PROTEIN COUPLED RECEPTORS FAMILY 1 PROFILE DOMAIN-CONTAINING PROTEIN"/>
    <property type="match status" value="1"/>
</dbReference>
<dbReference type="AlphaFoldDB" id="A0A0N5ATW1"/>
<comment type="subcellular location">
    <subcellularLocation>
        <location evidence="1">Membrane</location>
    </subcellularLocation>
</comment>
<reference evidence="8" key="1">
    <citation type="submission" date="2017-02" db="UniProtKB">
        <authorList>
            <consortium name="WormBaseParasite"/>
        </authorList>
    </citation>
    <scope>IDENTIFICATION</scope>
</reference>
<organism evidence="7 8">
    <name type="scientific">Syphacia muris</name>
    <dbReference type="NCBI Taxonomy" id="451379"/>
    <lineage>
        <taxon>Eukaryota</taxon>
        <taxon>Metazoa</taxon>
        <taxon>Ecdysozoa</taxon>
        <taxon>Nematoda</taxon>
        <taxon>Chromadorea</taxon>
        <taxon>Rhabditida</taxon>
        <taxon>Spirurina</taxon>
        <taxon>Oxyuridomorpha</taxon>
        <taxon>Oxyuroidea</taxon>
        <taxon>Oxyuridae</taxon>
        <taxon>Syphacia</taxon>
    </lineage>
</organism>
<dbReference type="PROSITE" id="PS50262">
    <property type="entry name" value="G_PROTEIN_RECEP_F1_2"/>
    <property type="match status" value="1"/>
</dbReference>
<feature type="transmembrane region" description="Helical" evidence="5">
    <location>
        <begin position="98"/>
        <end position="124"/>
    </location>
</feature>
<dbReference type="PANTHER" id="PTHR24224">
    <property type="entry name" value="CARDIOACCELERATORY PEPTIDE RECEPTOR-RELATED"/>
    <property type="match status" value="1"/>
</dbReference>
<evidence type="ECO:0000256" key="5">
    <source>
        <dbReference type="SAM" id="Phobius"/>
    </source>
</evidence>
<dbReference type="GO" id="GO:0004930">
    <property type="term" value="F:G protein-coupled receptor activity"/>
    <property type="evidence" value="ECO:0007669"/>
    <property type="project" value="InterPro"/>
</dbReference>
<dbReference type="WBParaSite" id="SMUV_0000828101-mRNA-1">
    <property type="protein sequence ID" value="SMUV_0000828101-mRNA-1"/>
    <property type="gene ID" value="SMUV_0000828101"/>
</dbReference>
<evidence type="ECO:0000259" key="6">
    <source>
        <dbReference type="PROSITE" id="PS50262"/>
    </source>
</evidence>
<accession>A0A0N5ATW1</accession>
<feature type="transmembrane region" description="Helical" evidence="5">
    <location>
        <begin position="154"/>
        <end position="178"/>
    </location>
</feature>
<evidence type="ECO:0000256" key="4">
    <source>
        <dbReference type="ARBA" id="ARBA00023136"/>
    </source>
</evidence>
<feature type="transmembrane region" description="Helical" evidence="5">
    <location>
        <begin position="199"/>
        <end position="217"/>
    </location>
</feature>
<keyword evidence="2 5" id="KW-0812">Transmembrane</keyword>
<sequence>MTLKYDKEKYRRGTGVALWTLAASDLCAIILTAIQNLMFVTPIPDYTDRRLWHIFCKAILFSTHASTGISIWSWLLLSTLRYLAVRHPLYHLRLWRMPYSVIAFVICTSIGVNGFLLVTIVATFTRVPAGTYVECMEAPVVSQTLILSFHALEIIWSFCLPFAMIVFMDASVVLKGVTSPTLLSNFKRRNRALRTKHHAHALRSWLTIAVICILLNTPQNFINCMRLLQASVFETSLLNYVETTLNPFFRAFEIVAQAFYFGQFGFNAVYLVLFVFDKLIKPRNANKEQISTNTSRATSVNSHKGRFHTGPLISNGYLGLKQSSI</sequence>
<feature type="domain" description="G-protein coupled receptors family 1 profile" evidence="6">
    <location>
        <begin position="1"/>
        <end position="250"/>
    </location>
</feature>
<evidence type="ECO:0000313" key="7">
    <source>
        <dbReference type="Proteomes" id="UP000046393"/>
    </source>
</evidence>
<proteinExistence type="predicted"/>
<dbReference type="GO" id="GO:0016020">
    <property type="term" value="C:membrane"/>
    <property type="evidence" value="ECO:0007669"/>
    <property type="project" value="UniProtKB-SubCell"/>
</dbReference>
<feature type="transmembrane region" description="Helical" evidence="5">
    <location>
        <begin position="51"/>
        <end position="77"/>
    </location>
</feature>